<dbReference type="SUPFAM" id="SSF56601">
    <property type="entry name" value="beta-lactamase/transpeptidase-like"/>
    <property type="match status" value="1"/>
</dbReference>
<evidence type="ECO:0000256" key="3">
    <source>
        <dbReference type="ARBA" id="ARBA00012134"/>
    </source>
</evidence>
<dbReference type="InterPro" id="IPR015424">
    <property type="entry name" value="PyrdxlP-dep_Trfase"/>
</dbReference>
<feature type="domain" description="Glycine dehydrogenase C-terminal" evidence="11">
    <location>
        <begin position="779"/>
        <end position="900"/>
    </location>
</feature>
<comment type="cofactor">
    <cofactor evidence="1 8">
        <name>pyridoxal 5'-phosphate</name>
        <dbReference type="ChEBI" id="CHEBI:597326"/>
    </cofactor>
</comment>
<dbReference type="GO" id="GO:0005829">
    <property type="term" value="C:cytosol"/>
    <property type="evidence" value="ECO:0007669"/>
    <property type="project" value="TreeGrafter"/>
</dbReference>
<evidence type="ECO:0000259" key="9">
    <source>
        <dbReference type="Pfam" id="PF00144"/>
    </source>
</evidence>
<evidence type="ECO:0000256" key="1">
    <source>
        <dbReference type="ARBA" id="ARBA00001933"/>
    </source>
</evidence>
<reference evidence="12" key="1">
    <citation type="journal article" date="2022" name="Cell">
        <title>Repeat-based holocentromeres influence genome architecture and karyotype evolution.</title>
        <authorList>
            <person name="Hofstatter P.G."/>
            <person name="Thangavel G."/>
            <person name="Lux T."/>
            <person name="Neumann P."/>
            <person name="Vondrak T."/>
            <person name="Novak P."/>
            <person name="Zhang M."/>
            <person name="Costa L."/>
            <person name="Castellani M."/>
            <person name="Scott A."/>
            <person name="Toegelov H."/>
            <person name="Fuchs J."/>
            <person name="Mata-Sucre Y."/>
            <person name="Dias Y."/>
            <person name="Vanzela A.L.L."/>
            <person name="Huettel B."/>
            <person name="Almeida C.C.S."/>
            <person name="Simkova H."/>
            <person name="Souza G."/>
            <person name="Pedrosa-Harand A."/>
            <person name="Macas J."/>
            <person name="Mayer K.F.X."/>
            <person name="Houben A."/>
            <person name="Marques A."/>
        </authorList>
    </citation>
    <scope>NUCLEOTIDE SEQUENCE</scope>
    <source>
        <strain evidence="12">RhyBre1mFocal</strain>
    </source>
</reference>
<dbReference type="InterPro" id="IPR001466">
    <property type="entry name" value="Beta-lactam-related"/>
</dbReference>
<evidence type="ECO:0000259" key="10">
    <source>
        <dbReference type="Pfam" id="PF02347"/>
    </source>
</evidence>
<dbReference type="InterPro" id="IPR020581">
    <property type="entry name" value="GDC_P"/>
</dbReference>
<dbReference type="EMBL" id="JAMQYH010000041">
    <property type="protein sequence ID" value="KAJ1684289.1"/>
    <property type="molecule type" value="Genomic_DNA"/>
</dbReference>
<feature type="domain" description="Glycine cleavage system P-protein N-terminal" evidence="10">
    <location>
        <begin position="18"/>
        <end position="443"/>
    </location>
</feature>
<evidence type="ECO:0000259" key="11">
    <source>
        <dbReference type="Pfam" id="PF21478"/>
    </source>
</evidence>
<comment type="similarity">
    <text evidence="2">Belongs to the GcvP family.</text>
</comment>
<sequence length="1349" mass="142911">MSDHRTLADLGRPEFVVRHVGPDGEAVATMLERVGQPSLEALMDAAVPGGIRSGALQLPDAATEEQAAAELRALAAMNNPLEPMIGLGYHGTVTPPVVRRNVLEDPSWYTAYTPYQPEISQGRLEALINFQTMVADLAGMGVANASLLDEATAAAEAMTMVRRANRKAEGPFVLDADALPQTVEVVRTRAEAMGLEVVVADLSSGAEGLPEGPVAGALLQYPGTSGRVVDPRPLAAELHERGAMLVVAADLLALTVLESPGELGADVVVGSSQRFGVPLFYGGPHAGFMAVRTGLERHLPGRLVGVSRDAGGRPAYRLSLQTREQHIRRDRATSNICTAQVLLAVAASMYAVHHGPDGLRAIAERTHRHAVVLAAALREAGVDVVHEEFFDTVRARVPGRAAEVVARAREEGLHLLAVDADVVGVSCSERTTLEHVGAVLRAFGVEAGELADVDLRTPDALPQALCRETAYLQHPVFHSHRSETAMLRYLRRLSARDFALDRGMIPLGSCTMKLNATTEMEPISLPGFADLHPFAPAEDAAGYHRLVGDIEGWLGEVTGYDRVSIQPNAGSQGELAGLLAIRGYHRSRGDEHRDVCLIPSSAHGTNAASAVMAGMRVVVVAATGSGEVDLDDLQAKCTEHADDLAAIMVTYPSTHGVYESGIDRLCAIVHDVGGQVYVDGANLNALLGYAKPGEFGGDVSHLNLHKTFCIPHGGGGPGVGPVAVRAHLADFLPSHGMHPEASRREGIGPVSAAPYGSAGILPISWAYVRMTGGEGLTRATAVAVLSANYVAARLDEAFPVLYTGEHGLVAHECILDVRGLTKDTGVSVEDVAKRLIDYGFHAPTMSFPVAGTLMVEPTESEDLGELDRFCDAMLAIRAEIDRVASGEWQAESSPLRHAPHTAAVLLADDADLGYPASLAAYPAGPDPDKYWPPVGRIDQAWGDRNLRTGRLPSVVGGVADASGRLLWHGSAGEWSARDGGWPGDPVDVQYRIGSITKTMTAVLVLQACAAGAAHLDAPVSTYVPGAAYADRTLRALLSHTAGLPKEPAGPWWEWHGRGSRADLLAAQEGRAPMAVEGVEWRYSNLGYGLLGAVVEEVLGAPWWDLVRERVLGPLGMVRTTYHPQAPHAQGWSVAHLDARLVPEPHSDTGAMAPAGQLWSTLEDLATYAGFLLGGHPDVLPLAALVEASRPVPPGTGYGLGLRLDGSLVGHTGTMPGFMASVFADRAAGTAYVGLANATTGHPSVALAHRVLEAGPAGPAEAGAPWAPPAAPAPEVAALLGSWRWGERPFELRWDRGTAGEEQLQLVELRPEQAYEEYTLRAGRWTGTDGTELEVHGDRLVTETYELRRP</sequence>
<evidence type="ECO:0000256" key="4">
    <source>
        <dbReference type="ARBA" id="ARBA00022898"/>
    </source>
</evidence>
<comment type="caution">
    <text evidence="12">The sequence shown here is derived from an EMBL/GenBank/DDBJ whole genome shotgun (WGS) entry which is preliminary data.</text>
</comment>
<dbReference type="OrthoDB" id="6537869at2759"/>
<dbReference type="FunFam" id="3.40.640.10:FF:000005">
    <property type="entry name" value="Glycine dehydrogenase (decarboxylating), mitochondrial"/>
    <property type="match status" value="1"/>
</dbReference>
<dbReference type="InterPro" id="IPR015422">
    <property type="entry name" value="PyrdxlP-dep_Trfase_small"/>
</dbReference>
<dbReference type="Gene3D" id="3.40.710.10">
    <property type="entry name" value="DD-peptidase/beta-lactamase superfamily"/>
    <property type="match status" value="1"/>
</dbReference>
<evidence type="ECO:0000256" key="7">
    <source>
        <dbReference type="ARBA" id="ARBA00049026"/>
    </source>
</evidence>
<comment type="subunit">
    <text evidence="6">Homodimer. The glycine cleavage system is composed of four proteins: P, T, L and H.</text>
</comment>
<name>A0A9Q0C0F4_9POAL</name>
<dbReference type="EC" id="1.4.4.2" evidence="3"/>
<protein>
    <recommendedName>
        <fullName evidence="3">glycine dehydrogenase (aminomethyl-transferring)</fullName>
        <ecNumber evidence="3">1.4.4.2</ecNumber>
    </recommendedName>
</protein>
<dbReference type="GO" id="GO:0016594">
    <property type="term" value="F:glycine binding"/>
    <property type="evidence" value="ECO:0007669"/>
    <property type="project" value="TreeGrafter"/>
</dbReference>
<evidence type="ECO:0000256" key="5">
    <source>
        <dbReference type="ARBA" id="ARBA00023002"/>
    </source>
</evidence>
<keyword evidence="5" id="KW-0560">Oxidoreductase</keyword>
<dbReference type="SUPFAM" id="SSF53383">
    <property type="entry name" value="PLP-dependent transferases"/>
    <property type="match status" value="2"/>
</dbReference>
<evidence type="ECO:0000256" key="6">
    <source>
        <dbReference type="ARBA" id="ARBA00046415"/>
    </source>
</evidence>
<dbReference type="GO" id="GO:0030170">
    <property type="term" value="F:pyridoxal phosphate binding"/>
    <property type="evidence" value="ECO:0007669"/>
    <property type="project" value="TreeGrafter"/>
</dbReference>
<dbReference type="Gene3D" id="3.90.1150.10">
    <property type="entry name" value="Aspartate Aminotransferase, domain 1"/>
    <property type="match status" value="2"/>
</dbReference>
<organism evidence="12 13">
    <name type="scientific">Rhynchospora breviuscula</name>
    <dbReference type="NCBI Taxonomy" id="2022672"/>
    <lineage>
        <taxon>Eukaryota</taxon>
        <taxon>Viridiplantae</taxon>
        <taxon>Streptophyta</taxon>
        <taxon>Embryophyta</taxon>
        <taxon>Tracheophyta</taxon>
        <taxon>Spermatophyta</taxon>
        <taxon>Magnoliopsida</taxon>
        <taxon>Liliopsida</taxon>
        <taxon>Poales</taxon>
        <taxon>Cyperaceae</taxon>
        <taxon>Cyperoideae</taxon>
        <taxon>Rhynchosporeae</taxon>
        <taxon>Rhynchospora</taxon>
    </lineage>
</organism>
<dbReference type="NCBIfam" id="TIGR00461">
    <property type="entry name" value="gcvP"/>
    <property type="match status" value="1"/>
</dbReference>
<dbReference type="FunFam" id="3.40.640.10:FF:000007">
    <property type="entry name" value="glycine dehydrogenase (Decarboxylating), mitochondrial"/>
    <property type="match status" value="1"/>
</dbReference>
<dbReference type="PANTHER" id="PTHR11773">
    <property type="entry name" value="GLYCINE DEHYDROGENASE, DECARBOXYLATING"/>
    <property type="match status" value="1"/>
</dbReference>
<dbReference type="Proteomes" id="UP001151287">
    <property type="component" value="Unassembled WGS sequence"/>
</dbReference>
<dbReference type="Pfam" id="PF21478">
    <property type="entry name" value="GcvP2_C"/>
    <property type="match status" value="1"/>
</dbReference>
<dbReference type="InterPro" id="IPR049315">
    <property type="entry name" value="GDC-P_N"/>
</dbReference>
<dbReference type="InterPro" id="IPR049316">
    <property type="entry name" value="GDC-P_C"/>
</dbReference>
<keyword evidence="13" id="KW-1185">Reference proteome</keyword>
<dbReference type="NCBIfam" id="NF003346">
    <property type="entry name" value="PRK04366.1"/>
    <property type="match status" value="1"/>
</dbReference>
<evidence type="ECO:0000313" key="12">
    <source>
        <dbReference type="EMBL" id="KAJ1684289.1"/>
    </source>
</evidence>
<keyword evidence="4 8" id="KW-0663">Pyridoxal phosphate</keyword>
<dbReference type="Gene3D" id="3.40.640.10">
    <property type="entry name" value="Type I PLP-dependent aspartate aminotransferase-like (Major domain)"/>
    <property type="match status" value="2"/>
</dbReference>
<dbReference type="GO" id="GO:0004375">
    <property type="term" value="F:glycine dehydrogenase (decarboxylating) activity"/>
    <property type="evidence" value="ECO:0007669"/>
    <property type="project" value="UniProtKB-EC"/>
</dbReference>
<dbReference type="Pfam" id="PF00144">
    <property type="entry name" value="Beta-lactamase"/>
    <property type="match status" value="1"/>
</dbReference>
<dbReference type="InterPro" id="IPR015421">
    <property type="entry name" value="PyrdxlP-dep_Trfase_major"/>
</dbReference>
<comment type="catalytic activity">
    <reaction evidence="7">
        <text>N(6)-[(R)-lipoyl]-L-lysyl-[glycine-cleavage complex H protein] + glycine + H(+) = N(6)-[(R)-S(8)-aminomethyldihydrolipoyl]-L-lysyl-[glycine-cleavage complex H protein] + CO2</text>
        <dbReference type="Rhea" id="RHEA:24304"/>
        <dbReference type="Rhea" id="RHEA-COMP:10494"/>
        <dbReference type="Rhea" id="RHEA-COMP:10495"/>
        <dbReference type="ChEBI" id="CHEBI:15378"/>
        <dbReference type="ChEBI" id="CHEBI:16526"/>
        <dbReference type="ChEBI" id="CHEBI:57305"/>
        <dbReference type="ChEBI" id="CHEBI:83099"/>
        <dbReference type="ChEBI" id="CHEBI:83143"/>
        <dbReference type="EC" id="1.4.4.2"/>
    </reaction>
</comment>
<dbReference type="InterPro" id="IPR003437">
    <property type="entry name" value="GcvP"/>
</dbReference>
<gene>
    <name evidence="12" type="ORF">LUZ63_020582</name>
</gene>
<feature type="domain" description="Beta-lactamase-related" evidence="9">
    <location>
        <begin position="967"/>
        <end position="1249"/>
    </location>
</feature>
<dbReference type="InterPro" id="IPR012338">
    <property type="entry name" value="Beta-lactam/transpept-like"/>
</dbReference>
<dbReference type="GO" id="GO:0019464">
    <property type="term" value="P:glycine decarboxylation via glycine cleavage system"/>
    <property type="evidence" value="ECO:0007669"/>
    <property type="project" value="TreeGrafter"/>
</dbReference>
<accession>A0A9Q0C0F4</accession>
<dbReference type="PANTHER" id="PTHR11773:SF1">
    <property type="entry name" value="GLYCINE DEHYDROGENASE (DECARBOXYLATING), MITOCHONDRIAL"/>
    <property type="match status" value="1"/>
</dbReference>
<dbReference type="Pfam" id="PF02347">
    <property type="entry name" value="GDC-P"/>
    <property type="match status" value="2"/>
</dbReference>
<evidence type="ECO:0000313" key="13">
    <source>
        <dbReference type="Proteomes" id="UP001151287"/>
    </source>
</evidence>
<dbReference type="HAMAP" id="MF_00711">
    <property type="entry name" value="GcvP"/>
    <property type="match status" value="1"/>
</dbReference>
<feature type="domain" description="Glycine cleavage system P-protein N-terminal" evidence="10">
    <location>
        <begin position="626"/>
        <end position="733"/>
    </location>
</feature>
<feature type="modified residue" description="N6-(pyridoxal phosphate)lysine" evidence="8">
    <location>
        <position position="706"/>
    </location>
</feature>
<dbReference type="GO" id="GO:0005960">
    <property type="term" value="C:glycine cleavage complex"/>
    <property type="evidence" value="ECO:0007669"/>
    <property type="project" value="TreeGrafter"/>
</dbReference>
<evidence type="ECO:0000256" key="2">
    <source>
        <dbReference type="ARBA" id="ARBA00010756"/>
    </source>
</evidence>
<proteinExistence type="inferred from homology"/>
<evidence type="ECO:0000256" key="8">
    <source>
        <dbReference type="PIRSR" id="PIRSR603437-50"/>
    </source>
</evidence>